<keyword evidence="2" id="KW-1185">Reference proteome</keyword>
<dbReference type="EMBL" id="LNZB01000060">
    <property type="protein sequence ID" value="KTD74825.1"/>
    <property type="molecule type" value="Genomic_DNA"/>
</dbReference>
<dbReference type="AlphaFoldDB" id="A0A0W1A0Q8"/>
<comment type="caution">
    <text evidence="1">The sequence shown here is derived from an EMBL/GenBank/DDBJ whole genome shotgun (WGS) entry which is preliminary data.</text>
</comment>
<proteinExistence type="predicted"/>
<reference evidence="1 2" key="1">
    <citation type="submission" date="2015-11" db="EMBL/GenBank/DDBJ databases">
        <title>Genomic analysis of 38 Legionella species identifies large and diverse effector repertoires.</title>
        <authorList>
            <person name="Burstein D."/>
            <person name="Amaro F."/>
            <person name="Zusman T."/>
            <person name="Lifshitz Z."/>
            <person name="Cohen O."/>
            <person name="Gilbert J.A."/>
            <person name="Pupko T."/>
            <person name="Shuman H.A."/>
            <person name="Segal G."/>
        </authorList>
    </citation>
    <scope>NUCLEOTIDE SEQUENCE [LARGE SCALE GENOMIC DNA]</scope>
    <source>
        <strain evidence="1 2">ATCC 51914</strain>
    </source>
</reference>
<gene>
    <name evidence="1" type="ORF">Lwal_2866</name>
</gene>
<evidence type="ECO:0000313" key="1">
    <source>
        <dbReference type="EMBL" id="KTD74825.1"/>
    </source>
</evidence>
<name>A0A0W1A0Q8_9GAMM</name>
<evidence type="ECO:0000313" key="2">
    <source>
        <dbReference type="Proteomes" id="UP000054729"/>
    </source>
</evidence>
<organism evidence="1 2">
    <name type="scientific">Legionella waltersii</name>
    <dbReference type="NCBI Taxonomy" id="66969"/>
    <lineage>
        <taxon>Bacteria</taxon>
        <taxon>Pseudomonadati</taxon>
        <taxon>Pseudomonadota</taxon>
        <taxon>Gammaproteobacteria</taxon>
        <taxon>Legionellales</taxon>
        <taxon>Legionellaceae</taxon>
        <taxon>Legionella</taxon>
    </lineage>
</organism>
<accession>A0A0W1A0Q8</accession>
<sequence>MGGKAMTVTDAADFLHQQRSRLLNNIHENALNSASLTQPFCLIWILEKTENCCLDCLTLKAHFF</sequence>
<protein>
    <submittedName>
        <fullName evidence="1">Uncharacterized protein</fullName>
    </submittedName>
</protein>
<dbReference type="Proteomes" id="UP000054729">
    <property type="component" value="Unassembled WGS sequence"/>
</dbReference>